<accession>A0A1I7N2E1</accession>
<sequence length="280" mass="30855">MPRKSATGSIRAGIGGWTFEPWRGVFYPDGLPHSQELPYASHHLATIEVNGTYYRTQKPATFASWAKESPDNFVFSLKGPRYTTNRRVLAEAGESISRFIDSGITELGTKLGPLLWQFAPTKKFDEADFAAFLDLLPAKVGGHNLKHAVEPRHPSFCTPEFIALARKKSVAIVFADHATYPAIADVTADFVYARLQKGQDTIPTAYKPKALGEWAERAKVWASGSVPQDIPTIDPKIKPPQKSRDVFVYFIHEGKVRAPAAAMAFQELVSPTGKVGKTRA</sequence>
<keyword evidence="2" id="KW-1185">Reference proteome</keyword>
<dbReference type="RefSeq" id="WP_092865192.1">
    <property type="nucleotide sequence ID" value="NZ_FPCH01000001.1"/>
</dbReference>
<evidence type="ECO:0000313" key="1">
    <source>
        <dbReference type="EMBL" id="SFV28785.1"/>
    </source>
</evidence>
<dbReference type="Gene3D" id="3.20.20.410">
    <property type="entry name" value="Protein of unknown function UPF0759"/>
    <property type="match status" value="1"/>
</dbReference>
<dbReference type="InterPro" id="IPR036520">
    <property type="entry name" value="UPF0759_sf"/>
</dbReference>
<dbReference type="OrthoDB" id="9780310at2"/>
<dbReference type="InterPro" id="IPR002763">
    <property type="entry name" value="DUF72"/>
</dbReference>
<dbReference type="STRING" id="51670.SAMN04488557_1092"/>
<dbReference type="SUPFAM" id="SSF117396">
    <property type="entry name" value="TM1631-like"/>
    <property type="match status" value="1"/>
</dbReference>
<proteinExistence type="predicted"/>
<dbReference type="Pfam" id="PF01904">
    <property type="entry name" value="DUF72"/>
    <property type="match status" value="1"/>
</dbReference>
<dbReference type="EMBL" id="FPCH01000001">
    <property type="protein sequence ID" value="SFV28785.1"/>
    <property type="molecule type" value="Genomic_DNA"/>
</dbReference>
<reference evidence="2" key="1">
    <citation type="submission" date="2016-10" db="EMBL/GenBank/DDBJ databases">
        <authorList>
            <person name="Varghese N."/>
            <person name="Submissions S."/>
        </authorList>
    </citation>
    <scope>NUCLEOTIDE SEQUENCE [LARGE SCALE GENOMIC DNA]</scope>
    <source>
        <strain evidence="2">DSM 1565</strain>
    </source>
</reference>
<organism evidence="1 2">
    <name type="scientific">Hyphomicrobium facile</name>
    <dbReference type="NCBI Taxonomy" id="51670"/>
    <lineage>
        <taxon>Bacteria</taxon>
        <taxon>Pseudomonadati</taxon>
        <taxon>Pseudomonadota</taxon>
        <taxon>Alphaproteobacteria</taxon>
        <taxon>Hyphomicrobiales</taxon>
        <taxon>Hyphomicrobiaceae</taxon>
        <taxon>Hyphomicrobium</taxon>
    </lineage>
</organism>
<dbReference type="AlphaFoldDB" id="A0A1I7N2E1"/>
<protein>
    <submittedName>
        <fullName evidence="1">Uncharacterized conserved protein YecE, DUF72 family</fullName>
    </submittedName>
</protein>
<evidence type="ECO:0000313" key="2">
    <source>
        <dbReference type="Proteomes" id="UP000199423"/>
    </source>
</evidence>
<dbReference type="Proteomes" id="UP000199423">
    <property type="component" value="Unassembled WGS sequence"/>
</dbReference>
<gene>
    <name evidence="1" type="ORF">SAMN04488557_1092</name>
</gene>
<dbReference type="PANTHER" id="PTHR30348">
    <property type="entry name" value="UNCHARACTERIZED PROTEIN YECE"/>
    <property type="match status" value="1"/>
</dbReference>
<dbReference type="PANTHER" id="PTHR30348:SF4">
    <property type="entry name" value="DUF72 DOMAIN-CONTAINING PROTEIN"/>
    <property type="match status" value="1"/>
</dbReference>
<name>A0A1I7N2E1_9HYPH</name>